<evidence type="ECO:0000313" key="14">
    <source>
        <dbReference type="Proteomes" id="UP001596142"/>
    </source>
</evidence>
<dbReference type="Gene3D" id="1.10.110.30">
    <property type="match status" value="1"/>
</dbReference>
<comment type="similarity">
    <text evidence="9">Belongs to the tRNA nucleotidyltransferase/poly(A) polymerase family.</text>
</comment>
<keyword evidence="2 9" id="KW-0808">Transferase</keyword>
<reference evidence="14" key="1">
    <citation type="journal article" date="2019" name="Int. J. Syst. Evol. Microbiol.">
        <title>The Global Catalogue of Microorganisms (GCM) 10K type strain sequencing project: providing services to taxonomists for standard genome sequencing and annotation.</title>
        <authorList>
            <consortium name="The Broad Institute Genomics Platform"/>
            <consortium name="The Broad Institute Genome Sequencing Center for Infectious Disease"/>
            <person name="Wu L."/>
            <person name="Ma J."/>
        </authorList>
    </citation>
    <scope>NUCLEOTIDE SEQUENCE [LARGE SCALE GENOMIC DNA]</scope>
    <source>
        <strain evidence="14">CECT 7184</strain>
    </source>
</reference>
<protein>
    <submittedName>
        <fullName evidence="13">CCA tRNA nucleotidyltransferase</fullName>
        <ecNumber evidence="13">2.7.7.72</ecNumber>
    </submittedName>
</protein>
<dbReference type="InterPro" id="IPR032810">
    <property type="entry name" value="CCA-adding_enz_C"/>
</dbReference>
<proteinExistence type="inferred from homology"/>
<dbReference type="InterPro" id="IPR050264">
    <property type="entry name" value="Bact_CCA-adding_enz_type3_sf"/>
</dbReference>
<evidence type="ECO:0000256" key="3">
    <source>
        <dbReference type="ARBA" id="ARBA00022694"/>
    </source>
</evidence>
<keyword evidence="6" id="KW-0547">Nucleotide-binding</keyword>
<feature type="domain" description="Poly A polymerase head" evidence="10">
    <location>
        <begin position="26"/>
        <end position="134"/>
    </location>
</feature>
<dbReference type="NCBIfam" id="NF009814">
    <property type="entry name" value="PRK13299.1"/>
    <property type="match status" value="1"/>
</dbReference>
<dbReference type="GO" id="GO:0004810">
    <property type="term" value="F:CCA tRNA nucleotidyltransferase activity"/>
    <property type="evidence" value="ECO:0007669"/>
    <property type="project" value="UniProtKB-EC"/>
</dbReference>
<evidence type="ECO:0000256" key="9">
    <source>
        <dbReference type="RuleBase" id="RU003953"/>
    </source>
</evidence>
<dbReference type="Gene3D" id="1.20.58.560">
    <property type="match status" value="1"/>
</dbReference>
<dbReference type="CDD" id="cd05398">
    <property type="entry name" value="NT_ClassII-CCAase"/>
    <property type="match status" value="1"/>
</dbReference>
<evidence type="ECO:0000256" key="7">
    <source>
        <dbReference type="ARBA" id="ARBA00022842"/>
    </source>
</evidence>
<evidence type="ECO:0000259" key="10">
    <source>
        <dbReference type="Pfam" id="PF01743"/>
    </source>
</evidence>
<feature type="domain" description="CCA-adding enzyme C-terminal" evidence="12">
    <location>
        <begin position="237"/>
        <end position="384"/>
    </location>
</feature>
<dbReference type="SUPFAM" id="SSF81891">
    <property type="entry name" value="Poly A polymerase C-terminal region-like"/>
    <property type="match status" value="1"/>
</dbReference>
<dbReference type="Pfam" id="PF01743">
    <property type="entry name" value="PolyA_pol"/>
    <property type="match status" value="1"/>
</dbReference>
<evidence type="ECO:0000259" key="11">
    <source>
        <dbReference type="Pfam" id="PF12627"/>
    </source>
</evidence>
<evidence type="ECO:0000256" key="4">
    <source>
        <dbReference type="ARBA" id="ARBA00022695"/>
    </source>
</evidence>
<evidence type="ECO:0000256" key="8">
    <source>
        <dbReference type="ARBA" id="ARBA00022884"/>
    </source>
</evidence>
<dbReference type="SUPFAM" id="SSF81301">
    <property type="entry name" value="Nucleotidyltransferase"/>
    <property type="match status" value="1"/>
</dbReference>
<dbReference type="InterPro" id="IPR032828">
    <property type="entry name" value="PolyA_RNA-bd"/>
</dbReference>
<dbReference type="Pfam" id="PF12627">
    <property type="entry name" value="PolyA_pol_RNAbd"/>
    <property type="match status" value="1"/>
</dbReference>
<dbReference type="InterPro" id="IPR002646">
    <property type="entry name" value="PolA_pol_head_dom"/>
</dbReference>
<evidence type="ECO:0000256" key="5">
    <source>
        <dbReference type="ARBA" id="ARBA00022723"/>
    </source>
</evidence>
<feature type="domain" description="tRNA nucleotidyltransferase/poly(A) polymerase RNA and SrmB- binding" evidence="11">
    <location>
        <begin position="161"/>
        <end position="206"/>
    </location>
</feature>
<keyword evidence="3" id="KW-0819">tRNA processing</keyword>
<evidence type="ECO:0000259" key="12">
    <source>
        <dbReference type="Pfam" id="PF13735"/>
    </source>
</evidence>
<evidence type="ECO:0000256" key="2">
    <source>
        <dbReference type="ARBA" id="ARBA00022679"/>
    </source>
</evidence>
<evidence type="ECO:0000256" key="6">
    <source>
        <dbReference type="ARBA" id="ARBA00022741"/>
    </source>
</evidence>
<evidence type="ECO:0000256" key="1">
    <source>
        <dbReference type="ARBA" id="ARBA00001946"/>
    </source>
</evidence>
<dbReference type="EC" id="2.7.7.72" evidence="13"/>
<organism evidence="13 14">
    <name type="scientific">Thalassorhabdus alkalitolerans</name>
    <dbReference type="NCBI Taxonomy" id="2282697"/>
    <lineage>
        <taxon>Bacteria</taxon>
        <taxon>Bacillati</taxon>
        <taxon>Bacillota</taxon>
        <taxon>Bacilli</taxon>
        <taxon>Bacillales</taxon>
        <taxon>Bacillaceae</taxon>
        <taxon>Thalassorhabdus</taxon>
    </lineage>
</organism>
<keyword evidence="4 13" id="KW-0548">Nucleotidyltransferase</keyword>
<sequence>MDRQQDIWKGAKELLSEIKLHGFEGYIVGGAVRDYLLNGPVNDIDIATDARPAEIERMYPKTAALGKKHGTILVLHRGLPYEVTTFRGKNDESSTLSADLEKRDFTMNAMALTGDELVIDPFGGKKDLERGLIRGVKDPNARILEDPLRMIRAFRFIAQYDFLIEPQTKNAIRCLAKELDNTAAERIGSEWGKILTGPYSQRALNDFFTCLPLTSLRKDLFPENWEIPDSWEPVVRVEGEVQSWAAFLLIMNEQEPGFRLKKWKRSNSLQKKVKQVMFWSCWRKANEWTNEALYRAGKTAALAAEELYGVFFKKNDAWSKEELHARFDSFPIASREDLSVNGSELAEALERTPGPWISECLKELETAVINSKVRNCKEDLITWIKEQMDP</sequence>
<accession>A0ABW0YP50</accession>
<keyword evidence="5" id="KW-0479">Metal-binding</keyword>
<keyword evidence="7" id="KW-0460">Magnesium</keyword>
<dbReference type="InterPro" id="IPR043519">
    <property type="entry name" value="NT_sf"/>
</dbReference>
<dbReference type="Gene3D" id="1.10.246.80">
    <property type="match status" value="1"/>
</dbReference>
<dbReference type="Proteomes" id="UP001596142">
    <property type="component" value="Unassembled WGS sequence"/>
</dbReference>
<comment type="caution">
    <text evidence="13">The sequence shown here is derived from an EMBL/GenBank/DDBJ whole genome shotgun (WGS) entry which is preliminary data.</text>
</comment>
<keyword evidence="8 9" id="KW-0694">RNA-binding</keyword>
<dbReference type="PANTHER" id="PTHR46173:SF1">
    <property type="entry name" value="CCA TRNA NUCLEOTIDYLTRANSFERASE 1, MITOCHONDRIAL"/>
    <property type="match status" value="1"/>
</dbReference>
<name>A0ABW0YP50_9BACI</name>
<evidence type="ECO:0000313" key="13">
    <source>
        <dbReference type="EMBL" id="MFC5714249.1"/>
    </source>
</evidence>
<dbReference type="EMBL" id="JBHSOZ010000010">
    <property type="protein sequence ID" value="MFC5714249.1"/>
    <property type="molecule type" value="Genomic_DNA"/>
</dbReference>
<keyword evidence="14" id="KW-1185">Reference proteome</keyword>
<dbReference type="Pfam" id="PF13735">
    <property type="entry name" value="tRNA_NucTran2_2"/>
    <property type="match status" value="1"/>
</dbReference>
<comment type="cofactor">
    <cofactor evidence="1">
        <name>Mg(2+)</name>
        <dbReference type="ChEBI" id="CHEBI:18420"/>
    </cofactor>
</comment>
<dbReference type="RefSeq" id="WP_385942870.1">
    <property type="nucleotide sequence ID" value="NZ_JBHSOZ010000010.1"/>
</dbReference>
<gene>
    <name evidence="13" type="ORF">ACFPU1_15975</name>
</gene>
<dbReference type="PANTHER" id="PTHR46173">
    <property type="entry name" value="CCA TRNA NUCLEOTIDYLTRANSFERASE 1, MITOCHONDRIAL"/>
    <property type="match status" value="1"/>
</dbReference>
<dbReference type="Gene3D" id="3.30.460.10">
    <property type="entry name" value="Beta Polymerase, domain 2"/>
    <property type="match status" value="1"/>
</dbReference>